<dbReference type="Gene3D" id="3.90.1200.10">
    <property type="match status" value="1"/>
</dbReference>
<feature type="transmembrane region" description="Helical" evidence="7">
    <location>
        <begin position="72"/>
        <end position="92"/>
    </location>
</feature>
<evidence type="ECO:0000256" key="7">
    <source>
        <dbReference type="SAM" id="Phobius"/>
    </source>
</evidence>
<feature type="transmembrane region" description="Helical" evidence="7">
    <location>
        <begin position="263"/>
        <end position="290"/>
    </location>
</feature>
<dbReference type="GO" id="GO:0005886">
    <property type="term" value="C:plasma membrane"/>
    <property type="evidence" value="ECO:0007669"/>
    <property type="project" value="UniProtKB-SubCell"/>
</dbReference>
<organism evidence="9 10">
    <name type="scientific">Arthrobacter livingstonensis</name>
    <dbReference type="NCBI Taxonomy" id="670078"/>
    <lineage>
        <taxon>Bacteria</taxon>
        <taxon>Bacillati</taxon>
        <taxon>Actinomycetota</taxon>
        <taxon>Actinomycetes</taxon>
        <taxon>Micrococcales</taxon>
        <taxon>Micrococcaceae</taxon>
        <taxon>Arthrobacter</taxon>
    </lineage>
</organism>
<dbReference type="InterPro" id="IPR011009">
    <property type="entry name" value="Kinase-like_dom_sf"/>
</dbReference>
<dbReference type="PANTHER" id="PTHR30250">
    <property type="entry name" value="PST FAMILY PREDICTED COLANIC ACID TRANSPORTER"/>
    <property type="match status" value="1"/>
</dbReference>
<dbReference type="Pfam" id="PF01943">
    <property type="entry name" value="Polysacc_synt"/>
    <property type="match status" value="1"/>
</dbReference>
<proteinExistence type="predicted"/>
<feature type="transmembrane region" description="Helical" evidence="7">
    <location>
        <begin position="112"/>
        <end position="132"/>
    </location>
</feature>
<dbReference type="Proteomes" id="UP000247832">
    <property type="component" value="Unassembled WGS sequence"/>
</dbReference>
<feature type="transmembrane region" description="Helical" evidence="7">
    <location>
        <begin position="327"/>
        <end position="350"/>
    </location>
</feature>
<evidence type="ECO:0000313" key="9">
    <source>
        <dbReference type="EMBL" id="PYI65816.1"/>
    </source>
</evidence>
<evidence type="ECO:0000313" key="10">
    <source>
        <dbReference type="Proteomes" id="UP000247832"/>
    </source>
</evidence>
<sequence>MRGPSSRPPLRSTMSGSGAMAKTTNGLAGLLRARLGDPLRRSADALIIGTALTSLLGLAFWALAARLLTTEAVGVGAALMSTVTLLANISTLGMRNGLLRFLPEAGAGTPRLVFTCYATCAGAAMLAAGIFLAGQPLWAQKLGFLVKSPLTVLAFVLGTAVWVIFVLQDQVLIGLRRTGWVPIENGASSLLKIAALPLLGMAAVWAVFAATVLPAVLVVLFVGALALRFARRAAALDSRTPAQARVPLARLARFAAPDHAASLLWFATTDVLTLIVLQVAGAEAAAYWFMADTVGYSLYLITSNVGSALIAESVHDPAHATSHARRALLHSAQLVVPATLTGTLLAPFVLRVMGPHYAENATGTLQLILASAIPQLIVGIGISMARVRGDMRTVLGVYAFTAAATWGGSWLALGWWGLTGIGVVILVNQSLVALFLLCFGRSGLWEDKRGWRSFPATLGALPRAWRQLRNTRRSERLVAPALAACGLPAGSTARLLTSDSDTLVLSVTGEQGGLVLKIAISTAASRGLDRHAAAVEYLGAELAGDLAAVLPRVLGRAELEGNLVLAESRLPGTPATSLPASAEEKDVVARAALAMMGRIHTATGRVLEIDEELLAAWVDGPLAAIRQVYGSPGAAVRLERLSAELRRAWLGRQVVAGYVHGDLWPGNVLLRGEPETPQVSGIVDWENARAIGLPDTDLVHWWLTAQPCELGDAVLAALENPESVRSGLARLGVTLPNCDLEIEHVVLQTWLWHVDAGLTRASTNRVGLVWLSRNVGPVMRLFETDNPKTTTGRIR</sequence>
<feature type="transmembrane region" description="Helical" evidence="7">
    <location>
        <begin position="419"/>
        <end position="439"/>
    </location>
</feature>
<dbReference type="AlphaFoldDB" id="A0A2V5LUY7"/>
<gene>
    <name evidence="9" type="ORF">CVV68_16445</name>
</gene>
<evidence type="ECO:0000256" key="1">
    <source>
        <dbReference type="ARBA" id="ARBA00004651"/>
    </source>
</evidence>
<feature type="transmembrane region" description="Helical" evidence="7">
    <location>
        <begin position="394"/>
        <end position="413"/>
    </location>
</feature>
<keyword evidence="10" id="KW-1185">Reference proteome</keyword>
<feature type="region of interest" description="Disordered" evidence="6">
    <location>
        <begin position="1"/>
        <end position="20"/>
    </location>
</feature>
<feature type="transmembrane region" description="Helical" evidence="7">
    <location>
        <begin position="45"/>
        <end position="65"/>
    </location>
</feature>
<evidence type="ECO:0000256" key="5">
    <source>
        <dbReference type="ARBA" id="ARBA00023136"/>
    </source>
</evidence>
<dbReference type="InterPro" id="IPR050833">
    <property type="entry name" value="Poly_Biosynth_Transport"/>
</dbReference>
<comment type="caution">
    <text evidence="9">The sequence shown here is derived from an EMBL/GenBank/DDBJ whole genome shotgun (WGS) entry which is preliminary data.</text>
</comment>
<feature type="transmembrane region" description="Helical" evidence="7">
    <location>
        <begin position="362"/>
        <end position="382"/>
    </location>
</feature>
<keyword evidence="4 7" id="KW-1133">Transmembrane helix</keyword>
<dbReference type="EMBL" id="QJVD01000020">
    <property type="protein sequence ID" value="PYI65816.1"/>
    <property type="molecule type" value="Genomic_DNA"/>
</dbReference>
<keyword evidence="3 7" id="KW-0812">Transmembrane</keyword>
<keyword evidence="2" id="KW-1003">Cell membrane</keyword>
<dbReference type="SUPFAM" id="SSF56112">
    <property type="entry name" value="Protein kinase-like (PK-like)"/>
    <property type="match status" value="1"/>
</dbReference>
<evidence type="ECO:0000259" key="8">
    <source>
        <dbReference type="Pfam" id="PF01636"/>
    </source>
</evidence>
<dbReference type="InterPro" id="IPR002797">
    <property type="entry name" value="Polysacc_synth"/>
</dbReference>
<feature type="transmembrane region" description="Helical" evidence="7">
    <location>
        <begin position="202"/>
        <end position="227"/>
    </location>
</feature>
<feature type="transmembrane region" description="Helical" evidence="7">
    <location>
        <begin position="144"/>
        <end position="167"/>
    </location>
</feature>
<evidence type="ECO:0000256" key="4">
    <source>
        <dbReference type="ARBA" id="ARBA00022989"/>
    </source>
</evidence>
<feature type="transmembrane region" description="Helical" evidence="7">
    <location>
        <begin position="296"/>
        <end position="315"/>
    </location>
</feature>
<dbReference type="InterPro" id="IPR002575">
    <property type="entry name" value="Aminoglycoside_PTrfase"/>
</dbReference>
<dbReference type="PANTHER" id="PTHR30250:SF11">
    <property type="entry name" value="O-ANTIGEN TRANSPORTER-RELATED"/>
    <property type="match status" value="1"/>
</dbReference>
<comment type="subcellular location">
    <subcellularLocation>
        <location evidence="1">Cell membrane</location>
        <topology evidence="1">Multi-pass membrane protein</topology>
    </subcellularLocation>
</comment>
<keyword evidence="5 7" id="KW-0472">Membrane</keyword>
<evidence type="ECO:0000256" key="2">
    <source>
        <dbReference type="ARBA" id="ARBA00022475"/>
    </source>
</evidence>
<feature type="domain" description="Aminoglycoside phosphotransferase" evidence="8">
    <location>
        <begin position="493"/>
        <end position="723"/>
    </location>
</feature>
<evidence type="ECO:0000256" key="3">
    <source>
        <dbReference type="ARBA" id="ARBA00022692"/>
    </source>
</evidence>
<dbReference type="Pfam" id="PF01636">
    <property type="entry name" value="APH"/>
    <property type="match status" value="1"/>
</dbReference>
<dbReference type="OrthoDB" id="30633at2"/>
<reference evidence="9 10" key="1">
    <citation type="submission" date="2018-05" db="EMBL/GenBank/DDBJ databases">
        <title>Genetic diversity of glacier-inhabiting Cryobacterium bacteria in China and description of Cryobacterium mengkeensis sp. nov. and Arthrobacter glacialis sp. nov.</title>
        <authorList>
            <person name="Liu Q."/>
            <person name="Xin Y.-H."/>
        </authorList>
    </citation>
    <scope>NUCLEOTIDE SEQUENCE [LARGE SCALE GENOMIC DNA]</scope>
    <source>
        <strain evidence="9 10">LI2</strain>
    </source>
</reference>
<accession>A0A2V5LUY7</accession>
<name>A0A2V5LUY7_9MICC</name>
<protein>
    <recommendedName>
        <fullName evidence="8">Aminoglycoside phosphotransferase domain-containing protein</fullName>
    </recommendedName>
</protein>
<evidence type="ECO:0000256" key="6">
    <source>
        <dbReference type="SAM" id="MobiDB-lite"/>
    </source>
</evidence>